<keyword evidence="6" id="KW-0508">mRNA splicing</keyword>
<evidence type="ECO:0000256" key="8">
    <source>
        <dbReference type="SAM" id="MobiDB-lite"/>
    </source>
</evidence>
<dbReference type="InterPro" id="IPR039979">
    <property type="entry name" value="PRPF18"/>
</dbReference>
<feature type="domain" description="Pre-mRNA processing factor 4 (PRP4)-like" evidence="9">
    <location>
        <begin position="44"/>
        <end position="97"/>
    </location>
</feature>
<dbReference type="GO" id="GO:0005682">
    <property type="term" value="C:U5 snRNP"/>
    <property type="evidence" value="ECO:0007669"/>
    <property type="project" value="TreeGrafter"/>
</dbReference>
<feature type="region of interest" description="Disordered" evidence="8">
    <location>
        <begin position="122"/>
        <end position="141"/>
    </location>
</feature>
<proteinExistence type="inferred from homology"/>
<dbReference type="Gene3D" id="4.10.280.110">
    <property type="entry name" value="Pre-mRNA processing factor 4 domain"/>
    <property type="match status" value="1"/>
</dbReference>
<dbReference type="SUPFAM" id="SSF158230">
    <property type="entry name" value="PRP4-like"/>
    <property type="match status" value="1"/>
</dbReference>
<gene>
    <name evidence="10" type="ORF">SEVIR_2G353800v2</name>
</gene>
<sequence>MSIPRPARWRPPSNPQQPPIPSSNPYAAARNHNPTSCSDSEPSLPRNEVIRRLRVLREPVTLFGEDAAARVERLRLALKSSVIDDIDDLDMARGQTNDFLGDMIEMGKRQKFGRDAYAKSVGGGAGDGNGSRSGIDDADADKDSKRMKAKFDELCKEDKILVFFNALLNEWKQEVDGMSELEKRTANGKTKVARFNQSARYLGPLFEFCRKKILPDDIRQALLDIIECCMRHDYLLAMEQYIKLTIGNAPWPIGVTTVGIHECSAREKICTNSVAHIMNDETARRYLQSIKRLMTLCEPRYLTLP</sequence>
<dbReference type="Proteomes" id="UP000298652">
    <property type="component" value="Chromosome 2"/>
</dbReference>
<protein>
    <recommendedName>
        <fullName evidence="3">Pre-mRNA-splicing factor 18</fullName>
    </recommendedName>
</protein>
<keyword evidence="5" id="KW-0747">Spliceosome</keyword>
<dbReference type="GO" id="GO:0046540">
    <property type="term" value="C:U4/U6 x U5 tri-snRNP complex"/>
    <property type="evidence" value="ECO:0007669"/>
    <property type="project" value="TreeGrafter"/>
</dbReference>
<feature type="compositionally biased region" description="Gly residues" evidence="8">
    <location>
        <begin position="122"/>
        <end position="131"/>
    </location>
</feature>
<evidence type="ECO:0000256" key="7">
    <source>
        <dbReference type="ARBA" id="ARBA00023242"/>
    </source>
</evidence>
<dbReference type="GO" id="GO:0000350">
    <property type="term" value="P:generation of catalytic spliceosome for second transesterification step"/>
    <property type="evidence" value="ECO:0007669"/>
    <property type="project" value="TreeGrafter"/>
</dbReference>
<dbReference type="AlphaFoldDB" id="A0A4U6VYQ4"/>
<feature type="compositionally biased region" description="Pro residues" evidence="8">
    <location>
        <begin position="12"/>
        <end position="22"/>
    </location>
</feature>
<keyword evidence="7" id="KW-0539">Nucleus</keyword>
<dbReference type="EMBL" id="CM016553">
    <property type="protein sequence ID" value="TKW35160.1"/>
    <property type="molecule type" value="Genomic_DNA"/>
</dbReference>
<keyword evidence="4" id="KW-0507">mRNA processing</keyword>
<name>A0A4U6VYQ4_SETVI</name>
<dbReference type="InterPro" id="IPR014906">
    <property type="entry name" value="PRP4-like"/>
</dbReference>
<dbReference type="Pfam" id="PF08799">
    <property type="entry name" value="PRP4"/>
    <property type="match status" value="1"/>
</dbReference>
<evidence type="ECO:0000256" key="2">
    <source>
        <dbReference type="ARBA" id="ARBA00008137"/>
    </source>
</evidence>
<evidence type="ECO:0000259" key="9">
    <source>
        <dbReference type="SMART" id="SM00500"/>
    </source>
</evidence>
<dbReference type="InterPro" id="IPR004098">
    <property type="entry name" value="Prp18"/>
</dbReference>
<reference evidence="10" key="1">
    <citation type="submission" date="2019-03" db="EMBL/GenBank/DDBJ databases">
        <title>WGS assembly of Setaria viridis.</title>
        <authorList>
            <person name="Huang P."/>
            <person name="Jenkins J."/>
            <person name="Grimwood J."/>
            <person name="Barry K."/>
            <person name="Healey A."/>
            <person name="Mamidi S."/>
            <person name="Sreedasyam A."/>
            <person name="Shu S."/>
            <person name="Feldman M."/>
            <person name="Wu J."/>
            <person name="Yu Y."/>
            <person name="Chen C."/>
            <person name="Johnson J."/>
            <person name="Rokhsar D."/>
            <person name="Baxter I."/>
            <person name="Schmutz J."/>
            <person name="Brutnell T."/>
            <person name="Kellogg E."/>
        </authorList>
    </citation>
    <scope>NUCLEOTIDE SEQUENCE [LARGE SCALE GENOMIC DNA]</scope>
</reference>
<dbReference type="PANTHER" id="PTHR13007">
    <property type="entry name" value="PRE-MRNA SPLICING FACTOR-RELATED"/>
    <property type="match status" value="1"/>
</dbReference>
<evidence type="ECO:0000256" key="3">
    <source>
        <dbReference type="ARBA" id="ARBA00018242"/>
    </source>
</evidence>
<dbReference type="SUPFAM" id="SSF47938">
    <property type="entry name" value="Functional domain of the splicing factor Prp18"/>
    <property type="match status" value="1"/>
</dbReference>
<evidence type="ECO:0000313" key="11">
    <source>
        <dbReference type="Proteomes" id="UP000298652"/>
    </source>
</evidence>
<comment type="subcellular location">
    <subcellularLocation>
        <location evidence="1">Nucleus</location>
    </subcellularLocation>
</comment>
<accession>A0A4U6VYQ4</accession>
<organism evidence="10 11">
    <name type="scientific">Setaria viridis</name>
    <name type="common">Green bristlegrass</name>
    <name type="synonym">Setaria italica subsp. viridis</name>
    <dbReference type="NCBI Taxonomy" id="4556"/>
    <lineage>
        <taxon>Eukaryota</taxon>
        <taxon>Viridiplantae</taxon>
        <taxon>Streptophyta</taxon>
        <taxon>Embryophyta</taxon>
        <taxon>Tracheophyta</taxon>
        <taxon>Spermatophyta</taxon>
        <taxon>Magnoliopsida</taxon>
        <taxon>Liliopsida</taxon>
        <taxon>Poales</taxon>
        <taxon>Poaceae</taxon>
        <taxon>PACMAD clade</taxon>
        <taxon>Panicoideae</taxon>
        <taxon>Panicodae</taxon>
        <taxon>Paniceae</taxon>
        <taxon>Cenchrinae</taxon>
        <taxon>Setaria</taxon>
    </lineage>
</organism>
<evidence type="ECO:0000256" key="5">
    <source>
        <dbReference type="ARBA" id="ARBA00022728"/>
    </source>
</evidence>
<evidence type="ECO:0000256" key="1">
    <source>
        <dbReference type="ARBA" id="ARBA00004123"/>
    </source>
</evidence>
<dbReference type="SMART" id="SM00500">
    <property type="entry name" value="SFM"/>
    <property type="match status" value="1"/>
</dbReference>
<evidence type="ECO:0000256" key="6">
    <source>
        <dbReference type="ARBA" id="ARBA00023187"/>
    </source>
</evidence>
<comment type="similarity">
    <text evidence="2">Belongs to the PRP18 family.</text>
</comment>
<dbReference type="FunFam" id="1.20.940.10:FF:000004">
    <property type="entry name" value="Pre-mRNA-splicing factor 18"/>
    <property type="match status" value="1"/>
</dbReference>
<dbReference type="Pfam" id="PF02840">
    <property type="entry name" value="Prp18"/>
    <property type="match status" value="1"/>
</dbReference>
<evidence type="ECO:0000313" key="10">
    <source>
        <dbReference type="EMBL" id="TKW35160.1"/>
    </source>
</evidence>
<dbReference type="InterPro" id="IPR036285">
    <property type="entry name" value="PRP4-like_sf"/>
</dbReference>
<dbReference type="Gene3D" id="1.20.940.10">
    <property type="entry name" value="Functional domain of the splicing factor Prp18"/>
    <property type="match status" value="1"/>
</dbReference>
<feature type="compositionally biased region" description="Polar residues" evidence="8">
    <location>
        <begin position="32"/>
        <end position="41"/>
    </location>
</feature>
<keyword evidence="11" id="KW-1185">Reference proteome</keyword>
<dbReference type="Gramene" id="TKW35160">
    <property type="protein sequence ID" value="TKW35160"/>
    <property type="gene ID" value="SEVIR_2G353800v2"/>
</dbReference>
<evidence type="ECO:0000256" key="4">
    <source>
        <dbReference type="ARBA" id="ARBA00022664"/>
    </source>
</evidence>
<dbReference type="PANTHER" id="PTHR13007:SF19">
    <property type="entry name" value="PRE-MRNA-SPLICING FACTOR 18"/>
    <property type="match status" value="1"/>
</dbReference>
<dbReference type="GO" id="GO:0071021">
    <property type="term" value="C:U2-type post-spliceosomal complex"/>
    <property type="evidence" value="ECO:0007669"/>
    <property type="project" value="TreeGrafter"/>
</dbReference>
<dbReference type="OMA" id="HDYLLAM"/>
<feature type="region of interest" description="Disordered" evidence="8">
    <location>
        <begin position="1"/>
        <end position="44"/>
    </location>
</feature>